<evidence type="ECO:0000259" key="20">
    <source>
        <dbReference type="Pfam" id="PF24621"/>
    </source>
</evidence>
<organism evidence="21 22">
    <name type="scientific">Neobacillus rhizophilus</name>
    <dbReference type="NCBI Taxonomy" id="2833579"/>
    <lineage>
        <taxon>Bacteria</taxon>
        <taxon>Bacillati</taxon>
        <taxon>Bacillota</taxon>
        <taxon>Bacilli</taxon>
        <taxon>Bacillales</taxon>
        <taxon>Bacillaceae</taxon>
        <taxon>Neobacillus</taxon>
    </lineage>
</organism>
<comment type="catalytic activity">
    <reaction evidence="1 18">
        <text>7-phospho-2-dehydro-3-deoxy-D-arabino-heptonate = 3-dehydroquinate + phosphate</text>
        <dbReference type="Rhea" id="RHEA:21968"/>
        <dbReference type="ChEBI" id="CHEBI:32364"/>
        <dbReference type="ChEBI" id="CHEBI:43474"/>
        <dbReference type="ChEBI" id="CHEBI:58394"/>
        <dbReference type="EC" id="4.2.3.4"/>
    </reaction>
</comment>
<feature type="binding site" evidence="18">
    <location>
        <position position="150"/>
    </location>
    <ligand>
        <name>NAD(+)</name>
        <dbReference type="ChEBI" id="CHEBI:57540"/>
    </ligand>
</feature>
<dbReference type="InterPro" id="IPR056179">
    <property type="entry name" value="DHQS_C"/>
</dbReference>
<feature type="binding site" evidence="18">
    <location>
        <begin position="129"/>
        <end position="130"/>
    </location>
    <ligand>
        <name>NAD(+)</name>
        <dbReference type="ChEBI" id="CHEBI:57540"/>
    </ligand>
</feature>
<dbReference type="AlphaFoldDB" id="A0A942U6X6"/>
<evidence type="ECO:0000256" key="7">
    <source>
        <dbReference type="ARBA" id="ARBA00013031"/>
    </source>
</evidence>
<dbReference type="Gene3D" id="3.40.50.1970">
    <property type="match status" value="1"/>
</dbReference>
<feature type="binding site" evidence="18">
    <location>
        <begin position="105"/>
        <end position="109"/>
    </location>
    <ligand>
        <name>NAD(+)</name>
        <dbReference type="ChEBI" id="CHEBI:57540"/>
    </ligand>
</feature>
<dbReference type="GO" id="GO:0008652">
    <property type="term" value="P:amino acid biosynthetic process"/>
    <property type="evidence" value="ECO:0007669"/>
    <property type="project" value="UniProtKB-KW"/>
</dbReference>
<evidence type="ECO:0000256" key="2">
    <source>
        <dbReference type="ARBA" id="ARBA00001911"/>
    </source>
</evidence>
<dbReference type="HAMAP" id="MF_00110">
    <property type="entry name" value="DHQ_synthase"/>
    <property type="match status" value="1"/>
</dbReference>
<dbReference type="EMBL" id="JAGYPF010000005">
    <property type="protein sequence ID" value="MBS4215860.1"/>
    <property type="molecule type" value="Genomic_DNA"/>
</dbReference>
<proteinExistence type="inferred from homology"/>
<comment type="cofactor">
    <cofactor evidence="2 18">
        <name>NAD(+)</name>
        <dbReference type="ChEBI" id="CHEBI:57540"/>
    </cofactor>
</comment>
<feature type="binding site" evidence="18">
    <location>
        <position position="246"/>
    </location>
    <ligand>
        <name>Zn(2+)</name>
        <dbReference type="ChEBI" id="CHEBI:29105"/>
    </ligand>
</feature>
<name>A0A942U6X6_9BACI</name>
<dbReference type="Proteomes" id="UP000679749">
    <property type="component" value="Unassembled WGS sequence"/>
</dbReference>
<dbReference type="GO" id="GO:0009423">
    <property type="term" value="P:chorismate biosynthetic process"/>
    <property type="evidence" value="ECO:0007669"/>
    <property type="project" value="UniProtKB-UniRule"/>
</dbReference>
<dbReference type="EC" id="4.2.3.4" evidence="7 18"/>
<keyword evidence="10 18" id="KW-0028">Amino-acid biosynthesis</keyword>
<keyword evidence="14 18" id="KW-0520">NAD</keyword>
<accession>A0A942U6X6</accession>
<evidence type="ECO:0000256" key="15">
    <source>
        <dbReference type="ARBA" id="ARBA00023141"/>
    </source>
</evidence>
<feature type="binding site" evidence="18">
    <location>
        <position position="141"/>
    </location>
    <ligand>
        <name>NAD(+)</name>
        <dbReference type="ChEBI" id="CHEBI:57540"/>
    </ligand>
</feature>
<comment type="caution">
    <text evidence="18">Lacks conserved residue(s) required for the propagation of feature annotation.</text>
</comment>
<evidence type="ECO:0000256" key="13">
    <source>
        <dbReference type="ARBA" id="ARBA00022833"/>
    </source>
</evidence>
<keyword evidence="12 18" id="KW-0547">Nucleotide-binding</keyword>
<feature type="domain" description="3-dehydroquinate synthase N-terminal" evidence="19">
    <location>
        <begin position="68"/>
        <end position="178"/>
    </location>
</feature>
<evidence type="ECO:0000256" key="3">
    <source>
        <dbReference type="ARBA" id="ARBA00001947"/>
    </source>
</evidence>
<comment type="cofactor">
    <cofactor evidence="18">
        <name>Co(2+)</name>
        <dbReference type="ChEBI" id="CHEBI:48828"/>
    </cofactor>
    <cofactor evidence="18">
        <name>Zn(2+)</name>
        <dbReference type="ChEBI" id="CHEBI:29105"/>
    </cofactor>
    <text evidence="18">Binds 1 divalent metal cation per subunit. Can use either Co(2+) or Zn(2+).</text>
</comment>
<evidence type="ECO:0000256" key="5">
    <source>
        <dbReference type="ARBA" id="ARBA00004661"/>
    </source>
</evidence>
<evidence type="ECO:0000256" key="10">
    <source>
        <dbReference type="ARBA" id="ARBA00022605"/>
    </source>
</evidence>
<keyword evidence="22" id="KW-1185">Reference proteome</keyword>
<keyword evidence="17 18" id="KW-0170">Cobalt</keyword>
<dbReference type="Pfam" id="PF24621">
    <property type="entry name" value="DHQS_C"/>
    <property type="match status" value="1"/>
</dbReference>
<dbReference type="NCBIfam" id="TIGR01357">
    <property type="entry name" value="aroB"/>
    <property type="match status" value="1"/>
</dbReference>
<dbReference type="PANTHER" id="PTHR43622">
    <property type="entry name" value="3-DEHYDROQUINATE SYNTHASE"/>
    <property type="match status" value="1"/>
</dbReference>
<feature type="binding site" evidence="18">
    <location>
        <position position="183"/>
    </location>
    <ligand>
        <name>Zn(2+)</name>
        <dbReference type="ChEBI" id="CHEBI:29105"/>
    </ligand>
</feature>
<feature type="binding site" evidence="18">
    <location>
        <position position="263"/>
    </location>
    <ligand>
        <name>Zn(2+)</name>
        <dbReference type="ChEBI" id="CHEBI:29105"/>
    </ligand>
</feature>
<sequence length="358" mass="40255">MDTIQIHTKSKNYPVFVGEGTLQDIGPFLTHHFPKLTKLFIITDETVAGLHLEKLLAVLEPFKTTVFTAPKGERAKTFEVYYNALSTALEYRLDRKSIVLALGGGAVGDLSGFVAASFMRGIPFIQIPTTILAHDSAVGGKVAINHPLGKNMIGAFYQPEAVFYDLELLKTLPIQEIRSGFAEVIKHALINDDYFYQWLSSNIDDLNSLTLEELSKSLTKGIRIKNEFVSQDERETGVRAFLNFGHTLGHAIEAEMGYGNFTHGESVMIGMVFALKLSIEYRGLSFPLQEFIQWVERLGYQTKIPNHLSLEKLVTKMKQDKKSVGETIHFVFLEEIGKPVLQEVNDADILERLRKFLK</sequence>
<evidence type="ECO:0000256" key="1">
    <source>
        <dbReference type="ARBA" id="ARBA00001393"/>
    </source>
</evidence>
<evidence type="ECO:0000256" key="12">
    <source>
        <dbReference type="ARBA" id="ARBA00022741"/>
    </source>
</evidence>
<reference evidence="21" key="1">
    <citation type="submission" date="2021-05" db="EMBL/GenBank/DDBJ databases">
        <title>Novel Bacillus species.</title>
        <authorList>
            <person name="Liu G."/>
        </authorList>
    </citation>
    <scope>NUCLEOTIDE SEQUENCE</scope>
    <source>
        <strain evidence="21">FJAT-49825</strain>
    </source>
</reference>
<dbReference type="InterPro" id="IPR016037">
    <property type="entry name" value="DHQ_synth_AroB"/>
</dbReference>
<keyword evidence="16 18" id="KW-0456">Lyase</keyword>
<evidence type="ECO:0000313" key="22">
    <source>
        <dbReference type="Proteomes" id="UP000679749"/>
    </source>
</evidence>
<evidence type="ECO:0000256" key="8">
    <source>
        <dbReference type="ARBA" id="ARBA00017684"/>
    </source>
</evidence>
<dbReference type="GO" id="GO:0046872">
    <property type="term" value="F:metal ion binding"/>
    <property type="evidence" value="ECO:0007669"/>
    <property type="project" value="UniProtKB-KW"/>
</dbReference>
<dbReference type="InterPro" id="IPR030963">
    <property type="entry name" value="DHQ_synth_fam"/>
</dbReference>
<evidence type="ECO:0000256" key="17">
    <source>
        <dbReference type="ARBA" id="ARBA00023285"/>
    </source>
</evidence>
<evidence type="ECO:0000259" key="19">
    <source>
        <dbReference type="Pfam" id="PF01761"/>
    </source>
</evidence>
<dbReference type="InterPro" id="IPR050071">
    <property type="entry name" value="Dehydroquinate_synthase"/>
</dbReference>
<comment type="subcellular location">
    <subcellularLocation>
        <location evidence="4 18">Cytoplasm</location>
    </subcellularLocation>
</comment>
<evidence type="ECO:0000256" key="6">
    <source>
        <dbReference type="ARBA" id="ARBA00005412"/>
    </source>
</evidence>
<feature type="domain" description="3-dehydroquinate synthase C-terminal" evidence="20">
    <location>
        <begin position="180"/>
        <end position="323"/>
    </location>
</feature>
<comment type="caution">
    <text evidence="21">The sequence shown here is derived from an EMBL/GenBank/DDBJ whole genome shotgun (WGS) entry which is preliminary data.</text>
</comment>
<dbReference type="GO" id="GO:0005737">
    <property type="term" value="C:cytoplasm"/>
    <property type="evidence" value="ECO:0007669"/>
    <property type="project" value="UniProtKB-SubCell"/>
</dbReference>
<dbReference type="Pfam" id="PF01761">
    <property type="entry name" value="DHQ_synthase"/>
    <property type="match status" value="1"/>
</dbReference>
<comment type="function">
    <text evidence="18">Catalyzes the conversion of 3-deoxy-D-arabino-heptulosonate 7-phosphate (DAHP) to dehydroquinate (DHQ).</text>
</comment>
<dbReference type="GO" id="GO:0000166">
    <property type="term" value="F:nucleotide binding"/>
    <property type="evidence" value="ECO:0007669"/>
    <property type="project" value="UniProtKB-KW"/>
</dbReference>
<comment type="pathway">
    <text evidence="5 18">Metabolic intermediate biosynthesis; chorismate biosynthesis; chorismate from D-erythrose 4-phosphate and phosphoenolpyruvate: step 2/7.</text>
</comment>
<keyword evidence="11 18" id="KW-0479">Metal-binding</keyword>
<keyword evidence="9 18" id="KW-0963">Cytoplasm</keyword>
<evidence type="ECO:0000256" key="11">
    <source>
        <dbReference type="ARBA" id="ARBA00022723"/>
    </source>
</evidence>
<evidence type="ECO:0000256" key="16">
    <source>
        <dbReference type="ARBA" id="ARBA00023239"/>
    </source>
</evidence>
<dbReference type="Gene3D" id="1.20.1090.10">
    <property type="entry name" value="Dehydroquinate synthase-like - alpha domain"/>
    <property type="match status" value="1"/>
</dbReference>
<evidence type="ECO:0000256" key="9">
    <source>
        <dbReference type="ARBA" id="ARBA00022490"/>
    </source>
</evidence>
<protein>
    <recommendedName>
        <fullName evidence="8 18">3-dehydroquinate synthase</fullName>
        <shortName evidence="18">DHQS</shortName>
        <ecNumber evidence="7 18">4.2.3.4</ecNumber>
    </recommendedName>
</protein>
<comment type="similarity">
    <text evidence="6 18">Belongs to the sugar phosphate cyclases superfamily. Dehydroquinate synthase family.</text>
</comment>
<dbReference type="PANTHER" id="PTHR43622:SF7">
    <property type="entry name" value="3-DEHYDROQUINATE SYNTHASE, CHLOROPLASTIC"/>
    <property type="match status" value="1"/>
</dbReference>
<gene>
    <name evidence="18 21" type="primary">aroB</name>
    <name evidence="21" type="ORF">KHA99_25890</name>
</gene>
<dbReference type="CDD" id="cd08195">
    <property type="entry name" value="DHQS"/>
    <property type="match status" value="1"/>
</dbReference>
<dbReference type="GO" id="GO:0009073">
    <property type="term" value="P:aromatic amino acid family biosynthetic process"/>
    <property type="evidence" value="ECO:0007669"/>
    <property type="project" value="UniProtKB-KW"/>
</dbReference>
<dbReference type="SUPFAM" id="SSF56796">
    <property type="entry name" value="Dehydroquinate synthase-like"/>
    <property type="match status" value="1"/>
</dbReference>
<dbReference type="FunFam" id="3.40.50.1970:FF:000007">
    <property type="entry name" value="Pentafunctional AROM polypeptide"/>
    <property type="match status" value="1"/>
</dbReference>
<keyword evidence="13 18" id="KW-0862">Zinc</keyword>
<dbReference type="RefSeq" id="WP_213120364.1">
    <property type="nucleotide sequence ID" value="NZ_JAGYPF010000005.1"/>
</dbReference>
<dbReference type="GO" id="GO:0003856">
    <property type="term" value="F:3-dehydroquinate synthase activity"/>
    <property type="evidence" value="ECO:0007669"/>
    <property type="project" value="UniProtKB-UniRule"/>
</dbReference>
<keyword evidence="15 18" id="KW-0057">Aromatic amino acid biosynthesis</keyword>
<evidence type="ECO:0000313" key="21">
    <source>
        <dbReference type="EMBL" id="MBS4215860.1"/>
    </source>
</evidence>
<evidence type="ECO:0000256" key="4">
    <source>
        <dbReference type="ARBA" id="ARBA00004496"/>
    </source>
</evidence>
<comment type="cofactor">
    <cofactor evidence="3">
        <name>Zn(2+)</name>
        <dbReference type="ChEBI" id="CHEBI:29105"/>
    </cofactor>
</comment>
<dbReference type="PIRSF" id="PIRSF001455">
    <property type="entry name" value="DHQ_synth"/>
    <property type="match status" value="1"/>
</dbReference>
<evidence type="ECO:0000256" key="18">
    <source>
        <dbReference type="HAMAP-Rule" id="MF_00110"/>
    </source>
</evidence>
<dbReference type="InterPro" id="IPR030960">
    <property type="entry name" value="DHQS/DOIS_N"/>
</dbReference>
<evidence type="ECO:0000256" key="14">
    <source>
        <dbReference type="ARBA" id="ARBA00023027"/>
    </source>
</evidence>